<dbReference type="InterPro" id="IPR049244">
    <property type="entry name" value="DUF6879"/>
</dbReference>
<evidence type="ECO:0000313" key="3">
    <source>
        <dbReference type="Proteomes" id="UP000675554"/>
    </source>
</evidence>
<sequence length="215" mass="24867">MSDRTPFSSGLDLTLDRDLGERLGLDAYRSDFQRYKEAITGRAGWKFERRQHFQELNSPSWEAFRRGDYDEALRLAVKRGEHWREVAREDKERDSVFHRVRVVEEPLTPYLWWELHSLRVQAESGMPVRVVGAGALEPWEGRGMLPEVVTLGGDVLYEVVYTDAGLLDGCVRFTGPELVGRWERFIEHLYADGEDVMSYTDRCLGPRPASRTTEE</sequence>
<name>A0A8T4J2Q7_9ACTN</name>
<feature type="domain" description="DUF6879" evidence="1">
    <location>
        <begin position="32"/>
        <end position="200"/>
    </location>
</feature>
<comment type="caution">
    <text evidence="2">The sequence shown here is derived from an EMBL/GenBank/DDBJ whole genome shotgun (WGS) entry which is preliminary data.</text>
</comment>
<dbReference type="Proteomes" id="UP000675554">
    <property type="component" value="Unassembled WGS sequence"/>
</dbReference>
<accession>A0A8T4J2Q7</accession>
<protein>
    <recommendedName>
        <fullName evidence="1">DUF6879 domain-containing protein</fullName>
    </recommendedName>
</protein>
<keyword evidence="3" id="KW-1185">Reference proteome</keyword>
<proteinExistence type="predicted"/>
<dbReference type="Pfam" id="PF21806">
    <property type="entry name" value="DUF6879"/>
    <property type="match status" value="1"/>
</dbReference>
<dbReference type="AlphaFoldDB" id="A0A8T4J2Q7"/>
<dbReference type="EMBL" id="JAGSMN010001065">
    <property type="protein sequence ID" value="MBR7677780.1"/>
    <property type="molecule type" value="Genomic_DNA"/>
</dbReference>
<gene>
    <name evidence="2" type="ORF">KDA82_33290</name>
</gene>
<evidence type="ECO:0000259" key="1">
    <source>
        <dbReference type="Pfam" id="PF21806"/>
    </source>
</evidence>
<reference evidence="2" key="1">
    <citation type="submission" date="2021-04" db="EMBL/GenBank/DDBJ databases">
        <title>Sequencing of actinobacteria type strains.</title>
        <authorList>
            <person name="Nguyen G.-S."/>
            <person name="Wentzel A."/>
        </authorList>
    </citation>
    <scope>NUCLEOTIDE SEQUENCE</scope>
    <source>
        <strain evidence="2">DSM 42095</strain>
    </source>
</reference>
<organism evidence="2 3">
    <name type="scientific">Streptomyces daliensis</name>
    <dbReference type="NCBI Taxonomy" id="299421"/>
    <lineage>
        <taxon>Bacteria</taxon>
        <taxon>Bacillati</taxon>
        <taxon>Actinomycetota</taxon>
        <taxon>Actinomycetes</taxon>
        <taxon>Kitasatosporales</taxon>
        <taxon>Streptomycetaceae</taxon>
        <taxon>Streptomyces</taxon>
    </lineage>
</organism>
<evidence type="ECO:0000313" key="2">
    <source>
        <dbReference type="EMBL" id="MBR7677780.1"/>
    </source>
</evidence>